<evidence type="ECO:0000256" key="1">
    <source>
        <dbReference type="SAM" id="Phobius"/>
    </source>
</evidence>
<keyword evidence="1" id="KW-0472">Membrane</keyword>
<evidence type="ECO:0000313" key="3">
    <source>
        <dbReference type="Proteomes" id="UP000078546"/>
    </source>
</evidence>
<reference evidence="3" key="1">
    <citation type="submission" date="2016-05" db="EMBL/GenBank/DDBJ databases">
        <authorList>
            <person name="Naeem Raeece"/>
        </authorList>
    </citation>
    <scope>NUCLEOTIDE SEQUENCE [LARGE SCALE GENOMIC DNA]</scope>
</reference>
<name>A0A1A8XD55_PLAOA</name>
<dbReference type="Pfam" id="PF05795">
    <property type="entry name" value="Plasmodium_Vir"/>
    <property type="match status" value="2"/>
</dbReference>
<sequence length="307" mass="36546">MSPSQGYEEYCSYEEYKDFKNILESFRPGAKDGYKESCFNILNDTFKGDQNILDYFSKLKQYLKKYNNNNSCKTSNCCRYINYWLNDKARNLDKLNKTHFHFFKEYAECEDDNKTFKCTSDIYLLSDEEFNPMNELYELYDAYYVYNPFKDKVIVSCTYANEFTRKHNNLVYKCNYKENNNVCYEIERVRKLFQEDMVETRKVCQNNLENLLPIPDAYATEKIKVSEFLRSISPMPVIPSIIVTSLILLFLYKFTPIGSLLLGKMNKSKIMSNNIDEQTQELLYITQENSNYRKRSYNISYKSIDNS</sequence>
<dbReference type="EMBL" id="FLQV01003218">
    <property type="protein sequence ID" value="SBT02244.1"/>
    <property type="molecule type" value="Genomic_DNA"/>
</dbReference>
<organism evidence="2 3">
    <name type="scientific">Plasmodium ovale curtisi</name>
    <dbReference type="NCBI Taxonomy" id="864141"/>
    <lineage>
        <taxon>Eukaryota</taxon>
        <taxon>Sar</taxon>
        <taxon>Alveolata</taxon>
        <taxon>Apicomplexa</taxon>
        <taxon>Aconoidasida</taxon>
        <taxon>Haemosporida</taxon>
        <taxon>Plasmodiidae</taxon>
        <taxon>Plasmodium</taxon>
        <taxon>Plasmodium (Plasmodium)</taxon>
    </lineage>
</organism>
<gene>
    <name evidence="2" type="ORF">POVCU1_074690</name>
</gene>
<keyword evidence="1" id="KW-1133">Transmembrane helix</keyword>
<keyword evidence="1" id="KW-0812">Transmembrane</keyword>
<dbReference type="Proteomes" id="UP000078546">
    <property type="component" value="Unassembled WGS sequence"/>
</dbReference>
<feature type="transmembrane region" description="Helical" evidence="1">
    <location>
        <begin position="237"/>
        <end position="262"/>
    </location>
</feature>
<dbReference type="InterPro" id="IPR008780">
    <property type="entry name" value="Plasmodium_Vir"/>
</dbReference>
<accession>A0A1A8XD55</accession>
<dbReference type="AlphaFoldDB" id="A0A1A8XD55"/>
<protein>
    <submittedName>
        <fullName evidence="2">PIR Superfamily Protein</fullName>
    </submittedName>
</protein>
<evidence type="ECO:0000313" key="2">
    <source>
        <dbReference type="EMBL" id="SBT02244.1"/>
    </source>
</evidence>
<proteinExistence type="predicted"/>